<dbReference type="EMBL" id="AP026073">
    <property type="protein sequence ID" value="BDM70616.1"/>
    <property type="molecule type" value="Genomic_DNA"/>
</dbReference>
<sequence>MQLIDEFGTPAELTGYARAALRDYQVNTFMLHELLPDNTVNDLSYKFTRGGGNLVDAAVYRNYDSESDIGVREGGARVYGELPPISRKMPLGEYERIKRRNLDTQTEELRAALESDSVRLVQGIAARVELARGEAIFNASITLNENGVQGGVDFGRSAGNSVAPATTWDNPAATVSDDLDTWMEYYLALNGFTPDRMLMPRRVFNFLRRNDQMKNIIFPNSGKSTAGIPTLTPAQLNDALSAAGLPTPVIYDAQVNVAGVSTRITPANKIALLPPANVKFGETLWGAPIESQDPRYGLAGSEAGVAVGAYYSEDPQTLWTRATSIVLPIIGNPDVTMVSTVLAS</sequence>
<evidence type="ECO:0000313" key="2">
    <source>
        <dbReference type="Proteomes" id="UP001059597"/>
    </source>
</evidence>
<dbReference type="Proteomes" id="UP001059597">
    <property type="component" value="Chromosome"/>
</dbReference>
<proteinExistence type="predicted"/>
<dbReference type="Gene3D" id="3.90.1690.10">
    <property type="entry name" value="phage-related protein like domain"/>
    <property type="match status" value="1"/>
</dbReference>
<keyword evidence="2" id="KW-1185">Reference proteome</keyword>
<dbReference type="InterPro" id="IPR053738">
    <property type="entry name" value="Lambda_capsid_assembly"/>
</dbReference>
<name>A0ABM7ZW91_STRNI</name>
<reference evidence="1" key="1">
    <citation type="submission" date="2022-06" db="EMBL/GenBank/DDBJ databases">
        <title>Complete genome sequence of Streptomyces nigrescens HEK616.</title>
        <authorList>
            <person name="Asamizu S."/>
            <person name="Onaka H."/>
        </authorList>
    </citation>
    <scope>NUCLEOTIDE SEQUENCE</scope>
    <source>
        <strain evidence="1">HEK616</strain>
    </source>
</reference>
<gene>
    <name evidence="1" type="ORF">HEK616_41030</name>
</gene>
<organism evidence="1 2">
    <name type="scientific">Streptomyces nigrescens</name>
    <dbReference type="NCBI Taxonomy" id="1920"/>
    <lineage>
        <taxon>Bacteria</taxon>
        <taxon>Bacillati</taxon>
        <taxon>Actinomycetota</taxon>
        <taxon>Actinomycetes</taxon>
        <taxon>Kitasatosporales</taxon>
        <taxon>Streptomycetaceae</taxon>
        <taxon>Streptomyces</taxon>
    </lineage>
</organism>
<protein>
    <recommendedName>
        <fullName evidence="3">Major capsid protein E</fullName>
    </recommendedName>
</protein>
<evidence type="ECO:0008006" key="3">
    <source>
        <dbReference type="Google" id="ProtNLM"/>
    </source>
</evidence>
<accession>A0ABM7ZW91</accession>
<dbReference type="Pfam" id="PF03864">
    <property type="entry name" value="Phage_cap_E"/>
    <property type="match status" value="1"/>
</dbReference>
<dbReference type="RefSeq" id="WP_261954332.1">
    <property type="nucleotide sequence ID" value="NZ_AP026073.1"/>
</dbReference>
<dbReference type="InterPro" id="IPR005564">
    <property type="entry name" value="Major_capsid_GpE"/>
</dbReference>
<evidence type="ECO:0000313" key="1">
    <source>
        <dbReference type="EMBL" id="BDM70616.1"/>
    </source>
</evidence>